<dbReference type="KEGG" id="kpin:30173020"/>
<evidence type="ECO:0000313" key="6">
    <source>
        <dbReference type="Proteomes" id="UP000094020"/>
    </source>
</evidence>
<evidence type="ECO:0000256" key="2">
    <source>
        <dbReference type="SAM" id="MobiDB-lite"/>
    </source>
</evidence>
<feature type="region of interest" description="Disordered" evidence="2">
    <location>
        <begin position="334"/>
        <end position="534"/>
    </location>
</feature>
<keyword evidence="6" id="KW-1185">Reference proteome</keyword>
<feature type="region of interest" description="Disordered" evidence="2">
    <location>
        <begin position="1"/>
        <end position="51"/>
    </location>
</feature>
<feature type="compositionally biased region" description="Basic residues" evidence="2">
    <location>
        <begin position="371"/>
        <end position="382"/>
    </location>
</feature>
<evidence type="ECO:0000256" key="3">
    <source>
        <dbReference type="SAM" id="Phobius"/>
    </source>
</evidence>
<feature type="compositionally biased region" description="Polar residues" evidence="2">
    <location>
        <begin position="588"/>
        <end position="612"/>
    </location>
</feature>
<dbReference type="RefSeq" id="XP_019010183.1">
    <property type="nucleotide sequence ID" value="XM_019156381.1"/>
</dbReference>
<sequence>MATSFADSGPLDEYFRDESGSSSLDEHAQGQRLNMEMDFTKDSHIPNDSGDVTLVDRPSISPMKGWTGSIASLAGPSSIPLSILDVPGKFPSPSRLTFSDESFAERFKYLICSSGLLEKDYVPVLVGNVDSEAGDEKKDDQSKANEDWTQRARERWDLVLACGALIVGLTISLGIWIVLGIGLTACLVVMRSKDLLPVSLQMRQASESASSSQDDTPQTQALMSLTNFISCSNALNNTLSASLFILDPHPYSLHSHNTLRVSLHRFTGNMTDHLATATSALLEMADKKELSVLGEMYDIPVVGSFFHSRRRQSITDSSSEEEFDSYYSSLSSIQRPVSPHRPSSLPSPDNKHCSGYLASSLPNRLAPSPLKRLHSNSPHSHRYSFGSLPDKEDRFTQIPDRTPRLSKRASVERLRDTWSNSPRFERPRHERRITEADEEEEDFTEGETSRSSDQSVSSDDSTPMKSSIRRPSSETEGGNLPSMSPKSPPVRSKAGLGVTIPRTPILTREREIPRSSSPFKHVPSPLSRRMSASGGLQPLRTALFATPTSRSAPNSTALLPSPFMPDNVVDQAPLSSAPLRAALSLDPTSVSASANSKRRSLQNMPYYSSSDDQPVGRLDSSVGLTRTRSMPLSDLQALRSASTAGGSKSRRSSLNPLNSIGSGLGIGFPINFPANMRSSLNTLPPPSPTPTTGLRRIESVSPLTLPALKASCLGIHLKRRRLACCLLGLKFSEKSAGHYWVDVKEILDDLAAGIKQEKALLENVVKEAEQEAKIMRSMDRFNIRQDGHVSSESQGIDELWTSSSSTFAISKQDFAPRTSDEALLSEHIDKLSNTLAGAWKELTLIKGNMIQSNSVDLVGWHEIRGQLGQGLREWERGKEIIHRMNSNPVSELPGEEDAISHQKEVVPDFMKAWNDEEQEQEQEQTSPETSLESHVENLQLEEEDLRILNQTQYEILPPVGKDDIFETTSMPLSDEKILLSKLTREERIKLTKISREKGLSLKQLLKVNDDLEVASKTDSIKMRERGGLVLDELKCVIGSIRRIKDGGDFLDLDKSLVDMTERESEKKEEDVLKGDAGMMPNGMKVDLDLDENVKQNGNQLENKITSHKIRTSTNDHDNDHHEKDNDDTEHGLISTVKDQNEIHSTTKLRNMNPFILDIGELKRNLPSRINHEDEILN</sequence>
<evidence type="ECO:0000256" key="1">
    <source>
        <dbReference type="SAM" id="Coils"/>
    </source>
</evidence>
<feature type="compositionally biased region" description="Polar residues" evidence="2">
    <location>
        <begin position="639"/>
        <end position="656"/>
    </location>
</feature>
<reference evidence="5" key="2">
    <citation type="submission" date="2013-07" db="EMBL/GenBank/DDBJ databases">
        <authorList>
            <consortium name="The Broad Institute Genome Sequencing Platform"/>
            <person name="Cuomo C."/>
            <person name="Litvintseva A."/>
            <person name="Chen Y."/>
            <person name="Heitman J."/>
            <person name="Sun S."/>
            <person name="Springer D."/>
            <person name="Dromer F."/>
            <person name="Young S.K."/>
            <person name="Zeng Q."/>
            <person name="Gargeya S."/>
            <person name="Fitzgerald M."/>
            <person name="Abouelleil A."/>
            <person name="Alvarado L."/>
            <person name="Berlin A.M."/>
            <person name="Chapman S.B."/>
            <person name="Dewar J."/>
            <person name="Goldberg J."/>
            <person name="Griggs A."/>
            <person name="Gujja S."/>
            <person name="Hansen M."/>
            <person name="Howarth C."/>
            <person name="Imamovic A."/>
            <person name="Larimer J."/>
            <person name="McCowan C."/>
            <person name="Murphy C."/>
            <person name="Pearson M."/>
            <person name="Priest M."/>
            <person name="Roberts A."/>
            <person name="Saif S."/>
            <person name="Shea T."/>
            <person name="Sykes S."/>
            <person name="Wortman J."/>
            <person name="Nusbaum C."/>
            <person name="Birren B."/>
        </authorList>
    </citation>
    <scope>NUCLEOTIDE SEQUENCE</scope>
    <source>
        <strain evidence="5">CBS 10737</strain>
    </source>
</reference>
<feature type="compositionally biased region" description="Acidic residues" evidence="2">
    <location>
        <begin position="436"/>
        <end position="445"/>
    </location>
</feature>
<dbReference type="STRING" id="1296096.A0A1B9I0C7"/>
<feature type="compositionally biased region" description="Low complexity" evidence="2">
    <location>
        <begin position="449"/>
        <end position="461"/>
    </location>
</feature>
<feature type="compositionally biased region" description="Basic and acidic residues" evidence="2">
    <location>
        <begin position="13"/>
        <end position="29"/>
    </location>
</feature>
<organism evidence="4">
    <name type="scientific">Kwoniella pini CBS 10737</name>
    <dbReference type="NCBI Taxonomy" id="1296096"/>
    <lineage>
        <taxon>Eukaryota</taxon>
        <taxon>Fungi</taxon>
        <taxon>Dikarya</taxon>
        <taxon>Basidiomycota</taxon>
        <taxon>Agaricomycotina</taxon>
        <taxon>Tremellomycetes</taxon>
        <taxon>Tremellales</taxon>
        <taxon>Cryptococcaceae</taxon>
        <taxon>Kwoniella</taxon>
    </lineage>
</organism>
<accession>A0A1B9I0C7</accession>
<dbReference type="OrthoDB" id="21151at2759"/>
<reference evidence="5" key="4">
    <citation type="submission" date="2024-02" db="EMBL/GenBank/DDBJ databases">
        <title>Comparative genomics of Cryptococcus and Kwoniella reveals pathogenesis evolution and contrasting modes of karyotype evolution via chromosome fusion or intercentromeric recombination.</title>
        <authorList>
            <person name="Coelho M.A."/>
            <person name="David-Palma M."/>
            <person name="Shea T."/>
            <person name="Bowers K."/>
            <person name="McGinley-Smith S."/>
            <person name="Mohammad A.W."/>
            <person name="Gnirke A."/>
            <person name="Yurkov A.M."/>
            <person name="Nowrousian M."/>
            <person name="Sun S."/>
            <person name="Cuomo C.A."/>
            <person name="Heitman J."/>
        </authorList>
    </citation>
    <scope>NUCLEOTIDE SEQUENCE</scope>
    <source>
        <strain evidence="5">CBS 10737</strain>
    </source>
</reference>
<feature type="region of interest" description="Disordered" evidence="2">
    <location>
        <begin position="586"/>
        <end position="656"/>
    </location>
</feature>
<feature type="transmembrane region" description="Helical" evidence="3">
    <location>
        <begin position="158"/>
        <end position="190"/>
    </location>
</feature>
<keyword evidence="1" id="KW-0175">Coiled coil</keyword>
<keyword evidence="3" id="KW-1133">Transmembrane helix</keyword>
<reference evidence="4" key="3">
    <citation type="submission" date="2016-07" db="EMBL/GenBank/DDBJ databases">
        <title>Evolution of pathogenesis and genome organization in the Tremellales.</title>
        <authorList>
            <person name="Cuomo C."/>
            <person name="Litvintseva A."/>
            <person name="Heitman J."/>
            <person name="Chen Y."/>
            <person name="Sun S."/>
            <person name="Springer D."/>
            <person name="Dromer F."/>
            <person name="Young S."/>
            <person name="Zeng Q."/>
            <person name="Chapman S."/>
            <person name="Gujja S."/>
            <person name="Saif S."/>
            <person name="Birren B."/>
        </authorList>
    </citation>
    <scope>NUCLEOTIDE SEQUENCE</scope>
    <source>
        <strain evidence="4">CBS 10737</strain>
    </source>
</reference>
<dbReference type="EMBL" id="CP144526">
    <property type="protein sequence ID" value="WWC71872.1"/>
    <property type="molecule type" value="Genomic_DNA"/>
</dbReference>
<feature type="region of interest" description="Disordered" evidence="2">
    <location>
        <begin position="1105"/>
        <end position="1131"/>
    </location>
</feature>
<dbReference type="AlphaFoldDB" id="A0A1B9I0C7"/>
<feature type="compositionally biased region" description="Basic and acidic residues" evidence="2">
    <location>
        <begin position="423"/>
        <end position="435"/>
    </location>
</feature>
<reference evidence="4" key="1">
    <citation type="submission" date="2013-07" db="EMBL/GenBank/DDBJ databases">
        <title>The Genome Sequence of Cryptococcus pinus CBS10737.</title>
        <authorList>
            <consortium name="The Broad Institute Genome Sequencing Platform"/>
            <person name="Cuomo C."/>
            <person name="Litvintseva A."/>
            <person name="Chen Y."/>
            <person name="Heitman J."/>
            <person name="Sun S."/>
            <person name="Springer D."/>
            <person name="Dromer F."/>
            <person name="Young S.K."/>
            <person name="Zeng Q."/>
            <person name="Gargeya S."/>
            <person name="Fitzgerald M."/>
            <person name="Abouelleil A."/>
            <person name="Alvarado L."/>
            <person name="Berlin A.M."/>
            <person name="Chapman S.B."/>
            <person name="Dewar J."/>
            <person name="Goldberg J."/>
            <person name="Griggs A."/>
            <person name="Gujja S."/>
            <person name="Hansen M."/>
            <person name="Howarth C."/>
            <person name="Imamovic A."/>
            <person name="Larimer J."/>
            <person name="McCowan C."/>
            <person name="Murphy C."/>
            <person name="Pearson M."/>
            <person name="Priest M."/>
            <person name="Roberts A."/>
            <person name="Saif S."/>
            <person name="Shea T."/>
            <person name="Sykes S."/>
            <person name="Wortman J."/>
            <person name="Nusbaum C."/>
            <person name="Birren B."/>
        </authorList>
    </citation>
    <scope>NUCLEOTIDE SEQUENCE [LARGE SCALE GENOMIC DNA]</scope>
    <source>
        <strain evidence="4">CBS 10737</strain>
    </source>
</reference>
<proteinExistence type="predicted"/>
<dbReference type="Proteomes" id="UP000094020">
    <property type="component" value="Chromosome 8"/>
</dbReference>
<dbReference type="GeneID" id="30173020"/>
<feature type="compositionally biased region" description="Basic and acidic residues" evidence="2">
    <location>
        <begin position="1113"/>
        <end position="1130"/>
    </location>
</feature>
<evidence type="ECO:0000313" key="4">
    <source>
        <dbReference type="EMBL" id="OCF48964.1"/>
    </source>
</evidence>
<name>A0A1B9I0C7_9TREE</name>
<protein>
    <submittedName>
        <fullName evidence="4">Uncharacterized protein</fullName>
    </submittedName>
</protein>
<gene>
    <name evidence="4" type="ORF">I206_04651</name>
    <name evidence="5" type="ORF">I206_105831</name>
</gene>
<feature type="coiled-coil region" evidence="1">
    <location>
        <begin position="751"/>
        <end position="778"/>
    </location>
</feature>
<keyword evidence="3" id="KW-0472">Membrane</keyword>
<dbReference type="EMBL" id="KI894012">
    <property type="protein sequence ID" value="OCF48964.1"/>
    <property type="molecule type" value="Genomic_DNA"/>
</dbReference>
<keyword evidence="3" id="KW-0812">Transmembrane</keyword>
<evidence type="ECO:0000313" key="5">
    <source>
        <dbReference type="EMBL" id="WWC71872.1"/>
    </source>
</evidence>